<evidence type="ECO:0000313" key="3">
    <source>
        <dbReference type="Proteomes" id="UP000030764"/>
    </source>
</evidence>
<protein>
    <submittedName>
        <fullName evidence="1">Uncharacterized protein</fullName>
    </submittedName>
</protein>
<dbReference type="EMBL" id="KL367527">
    <property type="protein sequence ID" value="KFD66182.1"/>
    <property type="molecule type" value="Genomic_DNA"/>
</dbReference>
<reference evidence="1 3" key="1">
    <citation type="journal article" date="2014" name="Nat. Genet.">
        <title>Genome and transcriptome of the porcine whipworm Trichuris suis.</title>
        <authorList>
            <person name="Jex A.R."/>
            <person name="Nejsum P."/>
            <person name="Schwarz E.M."/>
            <person name="Hu L."/>
            <person name="Young N.D."/>
            <person name="Hall R.S."/>
            <person name="Korhonen P.K."/>
            <person name="Liao S."/>
            <person name="Thamsborg S."/>
            <person name="Xia J."/>
            <person name="Xu P."/>
            <person name="Wang S."/>
            <person name="Scheerlinck J.P."/>
            <person name="Hofmann A."/>
            <person name="Sternberg P.W."/>
            <person name="Wang J."/>
            <person name="Gasser R.B."/>
        </authorList>
    </citation>
    <scope>NUCLEOTIDE SEQUENCE [LARGE SCALE GENOMIC DNA]</scope>
    <source>
        <strain evidence="2">DCEP-RM93F</strain>
        <strain evidence="1">DCEP-RM93M</strain>
    </source>
</reference>
<dbReference type="EMBL" id="KL363191">
    <property type="protein sequence ID" value="KFD56937.1"/>
    <property type="molecule type" value="Genomic_DNA"/>
</dbReference>
<evidence type="ECO:0000313" key="1">
    <source>
        <dbReference type="EMBL" id="KFD56937.1"/>
    </source>
</evidence>
<sequence length="90" mass="10102">MEQQFWEATSGDTDPQGEPCCNHDPVLDSDDLGAVVEAQRVHPLHLNVGIRRRQFSCCSPGPQWQHQESADVGLSELYDDQKSRHSVCLL</sequence>
<accession>A0A085MI91</accession>
<dbReference type="Proteomes" id="UP000030758">
    <property type="component" value="Unassembled WGS sequence"/>
</dbReference>
<keyword evidence="3" id="KW-1185">Reference proteome</keyword>
<gene>
    <name evidence="1" type="ORF">M513_02194</name>
    <name evidence="2" type="ORF">M514_02194</name>
</gene>
<name>A0A085MI91_9BILA</name>
<dbReference type="AlphaFoldDB" id="A0A085MI91"/>
<evidence type="ECO:0000313" key="2">
    <source>
        <dbReference type="EMBL" id="KFD66182.1"/>
    </source>
</evidence>
<dbReference type="Proteomes" id="UP000030764">
    <property type="component" value="Unassembled WGS sequence"/>
</dbReference>
<proteinExistence type="predicted"/>
<organism evidence="1 3">
    <name type="scientific">Trichuris suis</name>
    <name type="common">pig whipworm</name>
    <dbReference type="NCBI Taxonomy" id="68888"/>
    <lineage>
        <taxon>Eukaryota</taxon>
        <taxon>Metazoa</taxon>
        <taxon>Ecdysozoa</taxon>
        <taxon>Nematoda</taxon>
        <taxon>Enoplea</taxon>
        <taxon>Dorylaimia</taxon>
        <taxon>Trichinellida</taxon>
        <taxon>Trichuridae</taxon>
        <taxon>Trichuris</taxon>
    </lineage>
</organism>